<sequence>MSPSSFDEIPGWADDDHRAAFACFLQSARLIASAAPKTRADGPEGTALAGAARLALAMEKPSPTAARTFFEENFRPARVGADGFVTSYYEPEAEASPVEAPGFGVPLYRRPHDLVRIRAEAMPAGWDPSVEWARLRRDGGFEPYDDRAAIEDGALAGRGLEIAWLADPVDAFFIHVQGSARLRMTDGRVLRVGFDGKSGHPYTSIGRLAVERGLLSAEAAHKDGLEAWLKRNRAAGRLLMRENRSHIFFREIPCLGAAEGPMGAAEVPLTPGRSLAVDRNLRTFHAPIWVAAEGLGDPDAPGRPFRRLMIAQDTGSAILGPARGDLFAGWGPGAGAWAAHVRHPAAMHVLIPRSPHTP</sequence>
<evidence type="ECO:0000256" key="1">
    <source>
        <dbReference type="ARBA" id="ARBA00001420"/>
    </source>
</evidence>
<evidence type="ECO:0000256" key="3">
    <source>
        <dbReference type="ARBA" id="ARBA00023239"/>
    </source>
</evidence>
<dbReference type="InterPro" id="IPR036908">
    <property type="entry name" value="RlpA-like_sf"/>
</dbReference>
<dbReference type="GO" id="GO:0071555">
    <property type="term" value="P:cell wall organization"/>
    <property type="evidence" value="ECO:0007669"/>
    <property type="project" value="UniProtKB-KW"/>
</dbReference>
<dbReference type="Gene3D" id="2.40.240.50">
    <property type="entry name" value="Barwin-like endoglucanases"/>
    <property type="match status" value="1"/>
</dbReference>
<accession>A0A964T2N1</accession>
<protein>
    <recommendedName>
        <fullName evidence="2">peptidoglycan lytic exotransglycosylase</fullName>
        <ecNumber evidence="2">4.2.2.n1</ecNumber>
    </recommendedName>
    <alternativeName>
        <fullName evidence="5">Murein hydrolase A</fullName>
    </alternativeName>
</protein>
<dbReference type="InterPro" id="IPR005300">
    <property type="entry name" value="MltA_B"/>
</dbReference>
<comment type="catalytic activity">
    <reaction evidence="1">
        <text>Exolytic cleavage of the (1-&gt;4)-beta-glycosidic linkage between N-acetylmuramic acid (MurNAc) and N-acetylglucosamine (GlcNAc) residues in peptidoglycan, from either the reducing or the non-reducing ends of the peptidoglycan chains, with concomitant formation of a 1,6-anhydrobond in the MurNAc residue.</text>
        <dbReference type="EC" id="4.2.2.n1"/>
    </reaction>
</comment>
<dbReference type="InterPro" id="IPR010611">
    <property type="entry name" value="3D_dom"/>
</dbReference>
<dbReference type="GO" id="GO:0004553">
    <property type="term" value="F:hydrolase activity, hydrolyzing O-glycosyl compounds"/>
    <property type="evidence" value="ECO:0007669"/>
    <property type="project" value="InterPro"/>
</dbReference>
<evidence type="ECO:0000259" key="6">
    <source>
        <dbReference type="SMART" id="SM00925"/>
    </source>
</evidence>
<keyword evidence="3" id="KW-0456">Lyase</keyword>
<dbReference type="AlphaFoldDB" id="A0A964T2N1"/>
<dbReference type="Proteomes" id="UP000773614">
    <property type="component" value="Unassembled WGS sequence"/>
</dbReference>
<dbReference type="PANTHER" id="PTHR30124:SF0">
    <property type="entry name" value="MEMBRANE-BOUND LYTIC MUREIN TRANSGLYCOSYLASE A"/>
    <property type="match status" value="1"/>
</dbReference>
<dbReference type="EMBL" id="SPKJ01000006">
    <property type="protein sequence ID" value="MYZ46817.1"/>
    <property type="molecule type" value="Genomic_DNA"/>
</dbReference>
<keyword evidence="4" id="KW-0961">Cell wall biogenesis/degradation</keyword>
<dbReference type="Pfam" id="PF06725">
    <property type="entry name" value="3D"/>
    <property type="match status" value="1"/>
</dbReference>
<dbReference type="GO" id="GO:0009254">
    <property type="term" value="P:peptidoglycan turnover"/>
    <property type="evidence" value="ECO:0007669"/>
    <property type="project" value="InterPro"/>
</dbReference>
<comment type="caution">
    <text evidence="7">The sequence shown here is derived from an EMBL/GenBank/DDBJ whole genome shotgun (WGS) entry which is preliminary data.</text>
</comment>
<dbReference type="CDD" id="cd14668">
    <property type="entry name" value="mlta_B"/>
    <property type="match status" value="1"/>
</dbReference>
<dbReference type="SUPFAM" id="SSF50685">
    <property type="entry name" value="Barwin-like endoglucanases"/>
    <property type="match status" value="1"/>
</dbReference>
<evidence type="ECO:0000313" key="7">
    <source>
        <dbReference type="EMBL" id="MYZ46817.1"/>
    </source>
</evidence>
<feature type="domain" description="Lytic transglycosylase MltA" evidence="6">
    <location>
        <begin position="92"/>
        <end position="250"/>
    </location>
</feature>
<dbReference type="GO" id="GO:0008933">
    <property type="term" value="F:peptidoglycan lytic transglycosylase activity"/>
    <property type="evidence" value="ECO:0007669"/>
    <property type="project" value="TreeGrafter"/>
</dbReference>
<dbReference type="EC" id="4.2.2.n1" evidence="2"/>
<keyword evidence="8" id="KW-1185">Reference proteome</keyword>
<dbReference type="SMART" id="SM00925">
    <property type="entry name" value="MltA"/>
    <property type="match status" value="1"/>
</dbReference>
<organism evidence="7 8">
    <name type="scientific">Propylenella binzhouense</name>
    <dbReference type="NCBI Taxonomy" id="2555902"/>
    <lineage>
        <taxon>Bacteria</taxon>
        <taxon>Pseudomonadati</taxon>
        <taxon>Pseudomonadota</taxon>
        <taxon>Alphaproteobacteria</taxon>
        <taxon>Hyphomicrobiales</taxon>
        <taxon>Propylenellaceae</taxon>
        <taxon>Propylenella</taxon>
    </lineage>
</organism>
<dbReference type="Gene3D" id="2.40.40.10">
    <property type="entry name" value="RlpA-like domain"/>
    <property type="match status" value="1"/>
</dbReference>
<dbReference type="GO" id="GO:0009253">
    <property type="term" value="P:peptidoglycan catabolic process"/>
    <property type="evidence" value="ECO:0007669"/>
    <property type="project" value="TreeGrafter"/>
</dbReference>
<dbReference type="CDD" id="cd14485">
    <property type="entry name" value="mltA_like_LT_A"/>
    <property type="match status" value="1"/>
</dbReference>
<proteinExistence type="predicted"/>
<evidence type="ECO:0000313" key="8">
    <source>
        <dbReference type="Proteomes" id="UP000773614"/>
    </source>
</evidence>
<name>A0A964T2N1_9HYPH</name>
<evidence type="ECO:0000256" key="5">
    <source>
        <dbReference type="ARBA" id="ARBA00030918"/>
    </source>
</evidence>
<dbReference type="Pfam" id="PF03562">
    <property type="entry name" value="MltA"/>
    <property type="match status" value="1"/>
</dbReference>
<gene>
    <name evidence="7" type="ORF">E4O86_03690</name>
</gene>
<evidence type="ECO:0000256" key="2">
    <source>
        <dbReference type="ARBA" id="ARBA00012587"/>
    </source>
</evidence>
<dbReference type="PANTHER" id="PTHR30124">
    <property type="entry name" value="MEMBRANE-BOUND LYTIC MUREIN TRANSGLYCOSYLASE A"/>
    <property type="match status" value="1"/>
</dbReference>
<dbReference type="InterPro" id="IPR026044">
    <property type="entry name" value="MltA"/>
</dbReference>
<reference evidence="7" key="1">
    <citation type="submission" date="2019-03" db="EMBL/GenBank/DDBJ databases">
        <title>Afifella sp. nov., isolated from activated sludge.</title>
        <authorList>
            <person name="Li Q."/>
            <person name="Liu Y."/>
        </authorList>
    </citation>
    <scope>NUCLEOTIDE SEQUENCE</scope>
    <source>
        <strain evidence="7">L72</strain>
    </source>
</reference>
<dbReference type="GO" id="GO:0019867">
    <property type="term" value="C:outer membrane"/>
    <property type="evidence" value="ECO:0007669"/>
    <property type="project" value="InterPro"/>
</dbReference>
<dbReference type="OrthoDB" id="9783686at2"/>
<dbReference type="RefSeq" id="WP_161139159.1">
    <property type="nucleotide sequence ID" value="NZ_SPKJ01000006.1"/>
</dbReference>
<dbReference type="PIRSF" id="PIRSF019422">
    <property type="entry name" value="MltA"/>
    <property type="match status" value="1"/>
</dbReference>
<evidence type="ECO:0000256" key="4">
    <source>
        <dbReference type="ARBA" id="ARBA00023316"/>
    </source>
</evidence>